<dbReference type="Pfam" id="PF20401">
    <property type="entry name" value="Rhomboid_2"/>
    <property type="match status" value="1"/>
</dbReference>
<reference evidence="6 7" key="1">
    <citation type="submission" date="2024-10" db="EMBL/GenBank/DDBJ databases">
        <title>The Natural Products Discovery Center: Release of the First 8490 Sequenced Strains for Exploring Actinobacteria Biosynthetic Diversity.</title>
        <authorList>
            <person name="Kalkreuter E."/>
            <person name="Kautsar S.A."/>
            <person name="Yang D."/>
            <person name="Bader C.D."/>
            <person name="Teijaro C.N."/>
            <person name="Fluegel L."/>
            <person name="Davis C.M."/>
            <person name="Simpson J.R."/>
            <person name="Lauterbach L."/>
            <person name="Steele A.D."/>
            <person name="Gui C."/>
            <person name="Meng S."/>
            <person name="Li G."/>
            <person name="Viehrig K."/>
            <person name="Ye F."/>
            <person name="Su P."/>
            <person name="Kiefer A.F."/>
            <person name="Nichols A."/>
            <person name="Cepeda A.J."/>
            <person name="Yan W."/>
            <person name="Fan B."/>
            <person name="Jiang Y."/>
            <person name="Adhikari A."/>
            <person name="Zheng C.-J."/>
            <person name="Schuster L."/>
            <person name="Cowan T.M."/>
            <person name="Smanski M.J."/>
            <person name="Chevrette M.G."/>
            <person name="De Carvalho L.P.S."/>
            <person name="Shen B."/>
        </authorList>
    </citation>
    <scope>NUCLEOTIDE SEQUENCE [LARGE SCALE GENOMIC DNA]</scope>
    <source>
        <strain evidence="6 7">NPDC002593</strain>
    </source>
</reference>
<keyword evidence="7" id="KW-1185">Reference proteome</keyword>
<dbReference type="InterPro" id="IPR035952">
    <property type="entry name" value="Rhomboid-like_sf"/>
</dbReference>
<organism evidence="6 7">
    <name type="scientific">Nocardia jiangxiensis</name>
    <dbReference type="NCBI Taxonomy" id="282685"/>
    <lineage>
        <taxon>Bacteria</taxon>
        <taxon>Bacillati</taxon>
        <taxon>Actinomycetota</taxon>
        <taxon>Actinomycetes</taxon>
        <taxon>Mycobacteriales</taxon>
        <taxon>Nocardiaceae</taxon>
        <taxon>Nocardia</taxon>
    </lineage>
</organism>
<evidence type="ECO:0000256" key="2">
    <source>
        <dbReference type="ARBA" id="ARBA00022692"/>
    </source>
</evidence>
<dbReference type="EMBL" id="JBIAQY010000006">
    <property type="protein sequence ID" value="MFF3569795.1"/>
    <property type="molecule type" value="Genomic_DNA"/>
</dbReference>
<dbReference type="InterPro" id="IPR046862">
    <property type="entry name" value="Rhomboid_2"/>
</dbReference>
<evidence type="ECO:0000313" key="7">
    <source>
        <dbReference type="Proteomes" id="UP001601992"/>
    </source>
</evidence>
<feature type="transmembrane region" description="Helical" evidence="5">
    <location>
        <begin position="197"/>
        <end position="214"/>
    </location>
</feature>
<comment type="subcellular location">
    <subcellularLocation>
        <location evidence="1">Membrane</location>
        <topology evidence="1">Multi-pass membrane protein</topology>
    </subcellularLocation>
</comment>
<dbReference type="Gene3D" id="1.20.1540.10">
    <property type="entry name" value="Rhomboid-like"/>
    <property type="match status" value="1"/>
</dbReference>
<dbReference type="SUPFAM" id="SSF144091">
    <property type="entry name" value="Rhomboid-like"/>
    <property type="match status" value="1"/>
</dbReference>
<feature type="transmembrane region" description="Helical" evidence="5">
    <location>
        <begin position="116"/>
        <end position="140"/>
    </location>
</feature>
<gene>
    <name evidence="6" type="ORF">ACFYXQ_18645</name>
</gene>
<evidence type="ECO:0000256" key="4">
    <source>
        <dbReference type="ARBA" id="ARBA00023136"/>
    </source>
</evidence>
<feature type="transmembrane region" description="Helical" evidence="5">
    <location>
        <begin position="34"/>
        <end position="54"/>
    </location>
</feature>
<evidence type="ECO:0000313" key="6">
    <source>
        <dbReference type="EMBL" id="MFF3569795.1"/>
    </source>
</evidence>
<keyword evidence="4 5" id="KW-0472">Membrane</keyword>
<evidence type="ECO:0000256" key="5">
    <source>
        <dbReference type="SAM" id="Phobius"/>
    </source>
</evidence>
<keyword evidence="2 5" id="KW-0812">Transmembrane</keyword>
<feature type="transmembrane region" description="Helical" evidence="5">
    <location>
        <begin position="152"/>
        <end position="168"/>
    </location>
</feature>
<proteinExistence type="predicted"/>
<protein>
    <submittedName>
        <fullName evidence="6">Rhomboid-like protein</fullName>
    </submittedName>
</protein>
<evidence type="ECO:0000256" key="3">
    <source>
        <dbReference type="ARBA" id="ARBA00022989"/>
    </source>
</evidence>
<name>A0ABW6S2Y7_9NOCA</name>
<sequence>MVVLTAPNQETTTPTVSATTSGFRWRRLFLPATYGYGALLILVTVLVSVLSNSAQTRVMLHASTNLYNLLNGHIGTLLSSALLIGDTDTSLLVLPLLICLLALAELKFGASRLIRIFLAGHLGSTLLVAFGLWVAVQAHWLPLEITHAEDVGISYGSMALIGAFLVLMPSRWRPTWAITWLAVAVAGVAMGRSFTNVGHLLSVSIGLLVGLWLIRGGRTVPQRFKRIEIVLLVIATLLGYTILVG</sequence>
<accession>A0ABW6S2Y7</accession>
<feature type="transmembrane region" description="Helical" evidence="5">
    <location>
        <begin position="91"/>
        <end position="109"/>
    </location>
</feature>
<feature type="transmembrane region" description="Helical" evidence="5">
    <location>
        <begin position="226"/>
        <end position="243"/>
    </location>
</feature>
<evidence type="ECO:0000256" key="1">
    <source>
        <dbReference type="ARBA" id="ARBA00004141"/>
    </source>
</evidence>
<dbReference type="Proteomes" id="UP001601992">
    <property type="component" value="Unassembled WGS sequence"/>
</dbReference>
<dbReference type="RefSeq" id="WP_051194619.1">
    <property type="nucleotide sequence ID" value="NZ_JBIAQY010000006.1"/>
</dbReference>
<keyword evidence="3 5" id="KW-1133">Transmembrane helix</keyword>
<feature type="transmembrane region" description="Helical" evidence="5">
    <location>
        <begin position="175"/>
        <end position="191"/>
    </location>
</feature>
<comment type="caution">
    <text evidence="6">The sequence shown here is derived from an EMBL/GenBank/DDBJ whole genome shotgun (WGS) entry which is preliminary data.</text>
</comment>